<dbReference type="Proteomes" id="UP000500953">
    <property type="component" value="Chromosome"/>
</dbReference>
<proteinExistence type="predicted"/>
<reference evidence="1 2" key="1">
    <citation type="journal article" date="2019" name="ACS Chem. Biol.">
        <title>Identification and Mobilization of a Cryptic Antibiotic Biosynthesis Gene Locus from a Human-Pathogenic Nocardia Isolate.</title>
        <authorList>
            <person name="Herisse M."/>
            <person name="Ishida K."/>
            <person name="Porter J.L."/>
            <person name="Howden B."/>
            <person name="Hertweck C."/>
            <person name="Stinear T.P."/>
            <person name="Pidot S.J."/>
        </authorList>
    </citation>
    <scope>NUCLEOTIDE SEQUENCE [LARGE SCALE GENOMIC DNA]</scope>
    <source>
        <strain evidence="1 2">AUSMDU00012715</strain>
    </source>
</reference>
<accession>A0A6G9Z5S7</accession>
<sequence length="49" mass="5001">MTPTAMEGTEIRRADEALPIAALACGADITPVGADTAPVDGVGVLLRHR</sequence>
<dbReference type="RefSeq" id="WP_167488255.1">
    <property type="nucleotide sequence ID" value="NZ_CP046173.1"/>
</dbReference>
<evidence type="ECO:0000313" key="2">
    <source>
        <dbReference type="Proteomes" id="UP000500953"/>
    </source>
</evidence>
<gene>
    <name evidence="1" type="ORF">F6W96_24155</name>
</gene>
<dbReference type="AlphaFoldDB" id="A0A6G9Z5S7"/>
<protein>
    <submittedName>
        <fullName evidence="1">Uncharacterized protein</fullName>
    </submittedName>
</protein>
<organism evidence="1 2">
    <name type="scientific">Nocardia terpenica</name>
    <dbReference type="NCBI Taxonomy" id="455432"/>
    <lineage>
        <taxon>Bacteria</taxon>
        <taxon>Bacillati</taxon>
        <taxon>Actinomycetota</taxon>
        <taxon>Actinomycetes</taxon>
        <taxon>Mycobacteriales</taxon>
        <taxon>Nocardiaceae</taxon>
        <taxon>Nocardia</taxon>
    </lineage>
</organism>
<evidence type="ECO:0000313" key="1">
    <source>
        <dbReference type="EMBL" id="QIS20949.1"/>
    </source>
</evidence>
<dbReference type="EMBL" id="CP046173">
    <property type="protein sequence ID" value="QIS20949.1"/>
    <property type="molecule type" value="Genomic_DNA"/>
</dbReference>
<name>A0A6G9Z5S7_9NOCA</name>